<keyword evidence="4" id="KW-1185">Reference proteome</keyword>
<evidence type="ECO:0000313" key="4">
    <source>
        <dbReference type="Proteomes" id="UP001225598"/>
    </source>
</evidence>
<feature type="region of interest" description="Disordered" evidence="1">
    <location>
        <begin position="42"/>
        <end position="92"/>
    </location>
</feature>
<dbReference type="RefSeq" id="WP_284824334.1">
    <property type="nucleotide sequence ID" value="NZ_CP126969.1"/>
</dbReference>
<accession>A0ABY8VCF5</accession>
<gene>
    <name evidence="3" type="ORF">QP027_09440</name>
</gene>
<feature type="signal peptide" evidence="2">
    <location>
        <begin position="1"/>
        <end position="25"/>
    </location>
</feature>
<keyword evidence="2" id="KW-0732">Signal</keyword>
<evidence type="ECO:0000256" key="1">
    <source>
        <dbReference type="SAM" id="MobiDB-lite"/>
    </source>
</evidence>
<dbReference type="EMBL" id="CP126969">
    <property type="protein sequence ID" value="WIM67321.1"/>
    <property type="molecule type" value="Genomic_DNA"/>
</dbReference>
<name>A0ABY8VCF5_9CORY</name>
<evidence type="ECO:0000313" key="3">
    <source>
        <dbReference type="EMBL" id="WIM67321.1"/>
    </source>
</evidence>
<organism evidence="3 4">
    <name type="scientific">Corynebacterium breve</name>
    <dbReference type="NCBI Taxonomy" id="3049799"/>
    <lineage>
        <taxon>Bacteria</taxon>
        <taxon>Bacillati</taxon>
        <taxon>Actinomycetota</taxon>
        <taxon>Actinomycetes</taxon>
        <taxon>Mycobacteriales</taxon>
        <taxon>Corynebacteriaceae</taxon>
        <taxon>Corynebacterium</taxon>
    </lineage>
</organism>
<protein>
    <recommendedName>
        <fullName evidence="5">Secreted protein</fullName>
    </recommendedName>
</protein>
<reference evidence="3 4" key="1">
    <citation type="submission" date="2023-05" db="EMBL/GenBank/DDBJ databases">
        <title>Corynebacterium suedekumii sp. nov. and Corynebacterium breve sp. nov. isolated from raw cow's milk.</title>
        <authorList>
            <person name="Baer M.K."/>
            <person name="Mehl L."/>
            <person name="Hellmuth R."/>
            <person name="Marke G."/>
            <person name="Lipski A."/>
        </authorList>
    </citation>
    <scope>NUCLEOTIDE SEQUENCE [LARGE SCALE GENOMIC DNA]</scope>
    <source>
        <strain evidence="3 4">R4</strain>
    </source>
</reference>
<feature type="chain" id="PRO_5045898225" description="Secreted protein" evidence="2">
    <location>
        <begin position="26"/>
        <end position="253"/>
    </location>
</feature>
<feature type="compositionally biased region" description="Low complexity" evidence="1">
    <location>
        <begin position="49"/>
        <end position="59"/>
    </location>
</feature>
<proteinExistence type="predicted"/>
<evidence type="ECO:0000256" key="2">
    <source>
        <dbReference type="SAM" id="SignalP"/>
    </source>
</evidence>
<dbReference type="PROSITE" id="PS51257">
    <property type="entry name" value="PROKAR_LIPOPROTEIN"/>
    <property type="match status" value="1"/>
</dbReference>
<dbReference type="Proteomes" id="UP001225598">
    <property type="component" value="Chromosome"/>
</dbReference>
<evidence type="ECO:0008006" key="5">
    <source>
        <dbReference type="Google" id="ProtNLM"/>
    </source>
</evidence>
<sequence>MKHTLTQTKILRAALALTISLPALGLTGCTSLDLPFLGQDEEPVDVQAEETTNAPAPAETSEKSESPSSTKAPENPSSDQLPAGFTPSADGEQLSFGDTGYIVTTDFKSGKPQFWEVNVAEPQTLTLEELETDANGTVENPEEIKEFVCHEVTLKYLGAGESDATISAAPDVKPVSKQGQSANRISMLPEETACGIHDSEVVPTGFDDLKEGTEYKTAALSWVAVSGGLDADGVEVTGGDHNTDFEETRLYFY</sequence>